<evidence type="ECO:0000313" key="2">
    <source>
        <dbReference type="Proteomes" id="UP001234178"/>
    </source>
</evidence>
<keyword evidence="2" id="KW-1185">Reference proteome</keyword>
<proteinExistence type="predicted"/>
<comment type="caution">
    <text evidence="1">The sequence shown here is derived from an EMBL/GenBank/DDBJ whole genome shotgun (WGS) entry which is preliminary data.</text>
</comment>
<reference evidence="1 2" key="1">
    <citation type="journal article" date="2023" name="Nucleic Acids Res.">
        <title>The hologenome of Daphnia magna reveals possible DNA methylation and microbiome-mediated evolution of the host genome.</title>
        <authorList>
            <person name="Chaturvedi A."/>
            <person name="Li X."/>
            <person name="Dhandapani V."/>
            <person name="Marshall H."/>
            <person name="Kissane S."/>
            <person name="Cuenca-Cambronero M."/>
            <person name="Asole G."/>
            <person name="Calvet F."/>
            <person name="Ruiz-Romero M."/>
            <person name="Marangio P."/>
            <person name="Guigo R."/>
            <person name="Rago D."/>
            <person name="Mirbahai L."/>
            <person name="Eastwood N."/>
            <person name="Colbourne J.K."/>
            <person name="Zhou J."/>
            <person name="Mallon E."/>
            <person name="Orsini L."/>
        </authorList>
    </citation>
    <scope>NUCLEOTIDE SEQUENCE [LARGE SCALE GENOMIC DNA]</scope>
    <source>
        <strain evidence="1">LRV0_1</strain>
    </source>
</reference>
<evidence type="ECO:0000313" key="1">
    <source>
        <dbReference type="EMBL" id="KAK4024647.1"/>
    </source>
</evidence>
<sequence length="130" mass="14381">MDFRLDNSDWTKQIGMARFFLASALPLCCNQRQQDTLRNSWNNSEEPAALLLPAEQTGGSTPGIFLWPYSAPGQVRFWLCLPRDPASAHARSRSEHSPNGISRICYRPSSVTKAVFGFAASATGTCQYPL</sequence>
<dbReference type="EMBL" id="JAOYFB010000037">
    <property type="protein sequence ID" value="KAK4024647.1"/>
    <property type="molecule type" value="Genomic_DNA"/>
</dbReference>
<gene>
    <name evidence="1" type="ORF">OUZ56_010069</name>
</gene>
<accession>A0ABR0AHQ0</accession>
<dbReference type="Proteomes" id="UP001234178">
    <property type="component" value="Unassembled WGS sequence"/>
</dbReference>
<organism evidence="1 2">
    <name type="scientific">Daphnia magna</name>
    <dbReference type="NCBI Taxonomy" id="35525"/>
    <lineage>
        <taxon>Eukaryota</taxon>
        <taxon>Metazoa</taxon>
        <taxon>Ecdysozoa</taxon>
        <taxon>Arthropoda</taxon>
        <taxon>Crustacea</taxon>
        <taxon>Branchiopoda</taxon>
        <taxon>Diplostraca</taxon>
        <taxon>Cladocera</taxon>
        <taxon>Anomopoda</taxon>
        <taxon>Daphniidae</taxon>
        <taxon>Daphnia</taxon>
    </lineage>
</organism>
<name>A0ABR0AHQ0_9CRUS</name>
<protein>
    <submittedName>
        <fullName evidence="1">Uncharacterized protein</fullName>
    </submittedName>
</protein>